<gene>
    <name evidence="2" type="ORF">J4G43_027800</name>
    <name evidence="1" type="ORF">J4G43_29790</name>
</gene>
<dbReference type="AlphaFoldDB" id="A0A939M8W9"/>
<dbReference type="Proteomes" id="UP000664702">
    <property type="component" value="Chromosome"/>
</dbReference>
<reference evidence="1" key="1">
    <citation type="submission" date="2021-03" db="EMBL/GenBank/DDBJ databases">
        <title>Whole Genome Sequence of Bradyrhizobium sp. Strain 144S4.</title>
        <authorList>
            <person name="Bromfield E.S.P."/>
            <person name="Cloutier S."/>
        </authorList>
    </citation>
    <scope>NUCLEOTIDE SEQUENCE [LARGE SCALE GENOMIC DNA]</scope>
    <source>
        <strain evidence="1">144S4</strain>
    </source>
</reference>
<accession>A0A939M8W9</accession>
<proteinExistence type="predicted"/>
<dbReference type="KEGG" id="bban:J4G43_027800"/>
<sequence length="89" mass="10019">MIFGSYPCCNGSLTLSMPDRTPAYLSEACPHCGAEVWHRLSRVESMSWTEADFLKERDVDIEQKTIRAKPGTEAELFEKAIQLPPQTTT</sequence>
<dbReference type="EMBL" id="CP086136">
    <property type="protein sequence ID" value="UEM08579.1"/>
    <property type="molecule type" value="Genomic_DNA"/>
</dbReference>
<dbReference type="RefSeq" id="WP_208086915.1">
    <property type="nucleotide sequence ID" value="NZ_CP086136.1"/>
</dbReference>
<organism evidence="1">
    <name type="scientific">Bradyrhizobium barranii subsp. barranii</name>
    <dbReference type="NCBI Taxonomy" id="2823807"/>
    <lineage>
        <taxon>Bacteria</taxon>
        <taxon>Pseudomonadati</taxon>
        <taxon>Pseudomonadota</taxon>
        <taxon>Alphaproteobacteria</taxon>
        <taxon>Hyphomicrobiales</taxon>
        <taxon>Nitrobacteraceae</taxon>
        <taxon>Bradyrhizobium</taxon>
        <taxon>Bradyrhizobium barranii</taxon>
    </lineage>
</organism>
<dbReference type="EMBL" id="JAGEMI010000001">
    <property type="protein sequence ID" value="MBO1864943.1"/>
    <property type="molecule type" value="Genomic_DNA"/>
</dbReference>
<name>A0A939M8W9_9BRAD</name>
<evidence type="ECO:0000313" key="2">
    <source>
        <dbReference type="EMBL" id="UEM08579.1"/>
    </source>
</evidence>
<protein>
    <submittedName>
        <fullName evidence="1">Uncharacterized protein</fullName>
    </submittedName>
</protein>
<evidence type="ECO:0000313" key="1">
    <source>
        <dbReference type="EMBL" id="MBO1864943.1"/>
    </source>
</evidence>
<evidence type="ECO:0000313" key="3">
    <source>
        <dbReference type="Proteomes" id="UP000664702"/>
    </source>
</evidence>
<reference evidence="2 3" key="2">
    <citation type="journal article" date="2022" name="Int. J. Syst. Evol. Microbiol.">
        <title>Strains of Bradyrhizobium barranii sp. nov. associated with legumes native to Canada are symbionts of soybeans and belong to different subspecies (subsp. barranii subsp. nov. and subsp. apii subsp. nov.) and symbiovars (sv. glycinearum and sv. septentrionale).</title>
        <authorList>
            <person name="Bromfield E.S.P."/>
            <person name="Cloutier S."/>
            <person name="Wasai-Hara S."/>
            <person name="Minamisawa K."/>
        </authorList>
    </citation>
    <scope>NUCLEOTIDE SEQUENCE [LARGE SCALE GENOMIC DNA]</scope>
    <source>
        <strain evidence="2 3">144S4</strain>
    </source>
</reference>